<evidence type="ECO:0000256" key="3">
    <source>
        <dbReference type="ARBA" id="ARBA00022490"/>
    </source>
</evidence>
<dbReference type="Pfam" id="PF03097">
    <property type="entry name" value="BRO1"/>
    <property type="match status" value="1"/>
</dbReference>
<keyword evidence="4" id="KW-0967">Endosome</keyword>
<feature type="compositionally biased region" description="Low complexity" evidence="5">
    <location>
        <begin position="985"/>
        <end position="996"/>
    </location>
</feature>
<feature type="region of interest" description="Disordered" evidence="5">
    <location>
        <begin position="985"/>
        <end position="1188"/>
    </location>
</feature>
<keyword evidence="10" id="KW-1185">Reference proteome</keyword>
<dbReference type="PROSITE" id="PS50055">
    <property type="entry name" value="TYR_PHOSPHATASE_PTP"/>
    <property type="match status" value="1"/>
</dbReference>
<evidence type="ECO:0000259" key="6">
    <source>
        <dbReference type="PROSITE" id="PS50055"/>
    </source>
</evidence>
<evidence type="ECO:0000256" key="4">
    <source>
        <dbReference type="ARBA" id="ARBA00022753"/>
    </source>
</evidence>
<comment type="subcellular location">
    <subcellularLocation>
        <location evidence="2">Cytoplasm</location>
    </subcellularLocation>
    <subcellularLocation>
        <location evidence="1">Endosome</location>
    </subcellularLocation>
</comment>
<reference evidence="9 10" key="1">
    <citation type="journal article" date="2019" name="BMC Genomics">
        <title>New insights from Opisthorchis felineus genome: update on genomics of the epidemiologically important liver flukes.</title>
        <authorList>
            <person name="Ershov N.I."/>
            <person name="Mordvinov V.A."/>
            <person name="Prokhortchouk E.B."/>
            <person name="Pakharukova M.Y."/>
            <person name="Gunbin K.V."/>
            <person name="Ustyantsev K."/>
            <person name="Genaev M.A."/>
            <person name="Blinov A.G."/>
            <person name="Mazur A."/>
            <person name="Boulygina E."/>
            <person name="Tsygankova S."/>
            <person name="Khrameeva E."/>
            <person name="Chekanov N."/>
            <person name="Fan G."/>
            <person name="Xiao A."/>
            <person name="Zhang H."/>
            <person name="Xu X."/>
            <person name="Yang H."/>
            <person name="Solovyev V."/>
            <person name="Lee S.M."/>
            <person name="Liu X."/>
            <person name="Afonnikov D.A."/>
            <person name="Skryabin K.G."/>
        </authorList>
    </citation>
    <scope>NUCLEOTIDE SEQUENCE [LARGE SCALE GENOMIC DNA]</scope>
    <source>
        <strain evidence="9">AK-0245</strain>
        <tissue evidence="9">Whole organism</tissue>
    </source>
</reference>
<dbReference type="Pfam" id="PF00102">
    <property type="entry name" value="Y_phosphatase"/>
    <property type="match status" value="2"/>
</dbReference>
<dbReference type="SUPFAM" id="SSF52799">
    <property type="entry name" value="(Phosphotyrosine protein) phosphatases II"/>
    <property type="match status" value="1"/>
</dbReference>
<accession>A0A4S2LH25</accession>
<evidence type="ECO:0008006" key="11">
    <source>
        <dbReference type="Google" id="ProtNLM"/>
    </source>
</evidence>
<dbReference type="PROSITE" id="PS50056">
    <property type="entry name" value="TYR_PHOSPHATASE_2"/>
    <property type="match status" value="1"/>
</dbReference>
<evidence type="ECO:0000256" key="5">
    <source>
        <dbReference type="SAM" id="MobiDB-lite"/>
    </source>
</evidence>
<dbReference type="PROSITE" id="PS51180">
    <property type="entry name" value="BRO1"/>
    <property type="match status" value="1"/>
</dbReference>
<dbReference type="SMART" id="SM00194">
    <property type="entry name" value="PTPc"/>
    <property type="match status" value="1"/>
</dbReference>
<feature type="region of interest" description="Disordered" evidence="5">
    <location>
        <begin position="787"/>
        <end position="810"/>
    </location>
</feature>
<dbReference type="GO" id="GO:0004725">
    <property type="term" value="F:protein tyrosine phosphatase activity"/>
    <property type="evidence" value="ECO:0007669"/>
    <property type="project" value="InterPro"/>
</dbReference>
<dbReference type="PANTHER" id="PTHR23030">
    <property type="entry name" value="PCD6 INTERACTING PROTEIN-RELATED"/>
    <property type="match status" value="1"/>
</dbReference>
<evidence type="ECO:0000256" key="2">
    <source>
        <dbReference type="ARBA" id="ARBA00004496"/>
    </source>
</evidence>
<dbReference type="InterPro" id="IPR000387">
    <property type="entry name" value="Tyr_Pase_dom"/>
</dbReference>
<dbReference type="SMART" id="SM01041">
    <property type="entry name" value="BRO1"/>
    <property type="match status" value="1"/>
</dbReference>
<evidence type="ECO:0000259" key="7">
    <source>
        <dbReference type="PROSITE" id="PS50056"/>
    </source>
</evidence>
<feature type="region of interest" description="Disordered" evidence="5">
    <location>
        <begin position="849"/>
        <end position="878"/>
    </location>
</feature>
<proteinExistence type="predicted"/>
<evidence type="ECO:0000256" key="1">
    <source>
        <dbReference type="ARBA" id="ARBA00004177"/>
    </source>
</evidence>
<dbReference type="Gene3D" id="1.25.40.280">
    <property type="entry name" value="alix/aip1 like domains"/>
    <property type="match status" value="1"/>
</dbReference>
<evidence type="ECO:0000259" key="8">
    <source>
        <dbReference type="PROSITE" id="PS51180"/>
    </source>
</evidence>
<feature type="domain" description="Tyrosine specific protein phosphatases" evidence="7">
    <location>
        <begin position="1566"/>
        <end position="1641"/>
    </location>
</feature>
<feature type="compositionally biased region" description="Polar residues" evidence="5">
    <location>
        <begin position="1092"/>
        <end position="1119"/>
    </location>
</feature>
<evidence type="ECO:0000313" key="10">
    <source>
        <dbReference type="Proteomes" id="UP000308267"/>
    </source>
</evidence>
<dbReference type="InterPro" id="IPR029021">
    <property type="entry name" value="Prot-tyrosine_phosphatase-like"/>
</dbReference>
<protein>
    <recommendedName>
        <fullName evidence="11">Tyrosine-protein phosphatase domain-containing protein</fullName>
    </recommendedName>
</protein>
<feature type="compositionally biased region" description="Polar residues" evidence="5">
    <location>
        <begin position="1128"/>
        <end position="1144"/>
    </location>
</feature>
<dbReference type="GO" id="GO:0005768">
    <property type="term" value="C:endosome"/>
    <property type="evidence" value="ECO:0007669"/>
    <property type="project" value="UniProtKB-SubCell"/>
</dbReference>
<sequence>MDTLPRISLFGLPLKKPNGLPDLGPMRRDIERHYHTSPDLYKKELNDFLAARKAATDPSIDYAGLSKVKRYYAQLQLLKGRFQFSTDEGTAVLWSWCDAFTGGTIEAQDIRLEEASTLYNVAALHSILGVKERRPDADSMKVACTHFQCAAWALDAINERHCMVGISPDLTTELIRALSMIMTAQAQECIVEKSVLDDRPANITAKLTQYLAQTYENASAELSLPSVIATLPAKYQKDWRRRCQVKGVYYGSLAAYYSGQNEENNKMYGRAIAWFQVAVQRIGEAEKLMRDMKDLAEQPFPVSPGGPLRNNIQHVSSVFQTKLTALVKDNDFIYHETVPSADSLEQVKPACLVKGVPFDHNDPEVRGPDIFQSLVPMKTLEATSIYSERKASLLRSITSEVDAKDVALQEFMTSIDVDPESMLLPDPPLPQELYDVCARVSALEHGPERKLSEMMQSLATASIDLDSELQEARTQSDDLRVRLDAILAVKQTEELKALSLRARVISDRLLGLVGGLNQAKQSNLQQRDILGMHLPTIKRLAVPVEQIASSLPSVQALIADPALSQSLNDAQRLFGKVKEMRQQRTDFVDKLRQALHSDDATGDLLTSDMDQPTMDKLFDTRLKKHDPLIGLIRQNLAAQENIESALIDVNASFAPRAMELQQLRMKRVEEIRQLISSGQTFDDLVANCSQGLLFYEQVGARLKECVDELKGIGEKLMNEEQKLPSFSSPPIPSATLSAGQPYTNPPFTGSGGPRLAAGGHIPTLGDYMASMRPHPTGPKFSIPPVRTWSPATDSAAPPQHQTSQPPMPQSVLPHTYPSSGVATPGATYPGAYTASTYSATNLAQFFPPRPPNLAPSAMPGQTSVSSALTAPRPPGDPGVQPSTIYPAMRPTGQNPPLSYVSAPGSGLGHSLSTGLMNQPNFVPSGRIPLNAQLTQQQNMPGYGGPPFLPTQSTQMPSELQPPPRTNAPPSLFSRHAVLPDRHAYPTTAPPSTVSTSIRPFPGSIQPSGHPAHFPQPSSSAGLTNVPPVSGQELVHVHPPQPPVPIIGAQNPPRPLLASGIPGLLPGTQPYGRPPLQTPQPLPSWQPGPTSVPQPQNTYFSFPGQTQRLPMPPQQSSAPSTFVPRGPIPSQTAYDVPVSTPSDISTLPRHQPETSSNNNRSANQSVAPVAPPQTSSPEHQSAPLQPRVLTKEDFDAQRREARLRATYASQSSLNGEIAESSPSKNERVYKDQGAPATVSTLASASAFKADAGDTSPFTMSKMLTEKSLSGRQPQPPAEPLSDPLVLNRFIAATENLLTLLDNLNEPARECSSVTSISKTVPTKLDESWSKVLNVASDYAGSSLFKGKKPTQAAALCCPMKNRHQEFVPFDVNRVVLESSKNDYINASHIDFLGSLGEWCPRYIIAQAPMTKTISDFWHMIMSQGCEVMVLLSPPKLSRPDSPFSELTYSATQGEGSFGDPSDPLHIPAHLPTNKVGSRFQVPNTSLEIRLQAIKDSGRDSSSYKSNDSVATCETTKPGSWTERVLTIQNRETQQTRSLVHLSYAGPISQSTLTNPDGTFDASVEQFCAFVNHVHSYYKQQRNLLRPIAVVCEYGAGLSGIFVTASVGLLHAEMLGRVADVCDIAGRLCQQRRGALNHPSQFVTAARMIAHAAVETVARRDVVVGPRRRASPSVVPSAFGTQLKNTERRSSANPVDSLFSNQTMGVDELMSVVGRWSVGKDAVLPLSEHSSNLVPDSNDQLLPSVLKEMGYPRPTTNQLPGDTSATENAPEIVAVPDSHSSTTDILELKTSTNQPLVDLDALTAPTSRAKRYTRHDFQNASLVQTASQLDDIFASLDPILQSKATTDLNDTNTT</sequence>
<dbReference type="SMART" id="SM00404">
    <property type="entry name" value="PTPc_motif"/>
    <property type="match status" value="1"/>
</dbReference>
<dbReference type="PRINTS" id="PR00700">
    <property type="entry name" value="PRTYPHPHTASE"/>
</dbReference>
<feature type="region of interest" description="Disordered" evidence="5">
    <location>
        <begin position="1204"/>
        <end position="1231"/>
    </location>
</feature>
<dbReference type="InterPro" id="IPR038499">
    <property type="entry name" value="BRO1_sf"/>
</dbReference>
<feature type="compositionally biased region" description="Polar residues" evidence="5">
    <location>
        <begin position="859"/>
        <end position="868"/>
    </location>
</feature>
<dbReference type="Pfam" id="PF13949">
    <property type="entry name" value="ALIX_LYPXL_bnd"/>
    <property type="match status" value="1"/>
</dbReference>
<dbReference type="Gene3D" id="1.20.140.50">
    <property type="entry name" value="alix/aip1 like domains"/>
    <property type="match status" value="1"/>
</dbReference>
<dbReference type="InterPro" id="IPR000242">
    <property type="entry name" value="PTP_cat"/>
</dbReference>
<comment type="caution">
    <text evidence="9">The sequence shown here is derived from an EMBL/GenBank/DDBJ whole genome shotgun (WGS) entry which is preliminary data.</text>
</comment>
<feature type="compositionally biased region" description="Pro residues" evidence="5">
    <location>
        <begin position="1071"/>
        <end position="1091"/>
    </location>
</feature>
<feature type="domain" description="BRO1" evidence="8">
    <location>
        <begin position="8"/>
        <end position="408"/>
    </location>
</feature>
<feature type="compositionally biased region" description="Polar residues" evidence="5">
    <location>
        <begin position="1152"/>
        <end position="1182"/>
    </location>
</feature>
<dbReference type="InterPro" id="IPR004328">
    <property type="entry name" value="BRO1_dom"/>
</dbReference>
<dbReference type="PANTHER" id="PTHR23030:SF30">
    <property type="entry name" value="TYROSINE-PROTEIN PHOSPHATASE NON-RECEPTOR TYPE 23"/>
    <property type="match status" value="1"/>
</dbReference>
<dbReference type="Gene3D" id="3.90.190.10">
    <property type="entry name" value="Protein tyrosine phosphatase superfamily"/>
    <property type="match status" value="1"/>
</dbReference>
<dbReference type="Proteomes" id="UP000308267">
    <property type="component" value="Unassembled WGS sequence"/>
</dbReference>
<evidence type="ECO:0000313" key="9">
    <source>
        <dbReference type="EMBL" id="TGZ62833.1"/>
    </source>
</evidence>
<dbReference type="GO" id="GO:0043328">
    <property type="term" value="P:protein transport to vacuole involved in ubiquitin-dependent protein catabolic process via the multivesicular body sorting pathway"/>
    <property type="evidence" value="ECO:0007669"/>
    <property type="project" value="TreeGrafter"/>
</dbReference>
<dbReference type="STRING" id="147828.A0A4S2LH25"/>
<gene>
    <name evidence="9" type="ORF">CRM22_007237</name>
</gene>
<name>A0A4S2LH25_OPIFE</name>
<feature type="domain" description="Tyrosine-protein phosphatase" evidence="6">
    <location>
        <begin position="1359"/>
        <end position="1650"/>
    </location>
</feature>
<dbReference type="EMBL" id="SJOL01007384">
    <property type="protein sequence ID" value="TGZ62833.1"/>
    <property type="molecule type" value="Genomic_DNA"/>
</dbReference>
<dbReference type="InterPro" id="IPR003595">
    <property type="entry name" value="Tyr_Pase_cat"/>
</dbReference>
<dbReference type="OrthoDB" id="10266451at2759"/>
<organism evidence="9 10">
    <name type="scientific">Opisthorchis felineus</name>
    <dbReference type="NCBI Taxonomy" id="147828"/>
    <lineage>
        <taxon>Eukaryota</taxon>
        <taxon>Metazoa</taxon>
        <taxon>Spiralia</taxon>
        <taxon>Lophotrochozoa</taxon>
        <taxon>Platyhelminthes</taxon>
        <taxon>Trematoda</taxon>
        <taxon>Digenea</taxon>
        <taxon>Opisthorchiida</taxon>
        <taxon>Opisthorchiata</taxon>
        <taxon>Opisthorchiidae</taxon>
        <taxon>Opisthorchis</taxon>
    </lineage>
</organism>
<dbReference type="InterPro" id="IPR025304">
    <property type="entry name" value="ALIX_V_dom"/>
</dbReference>
<keyword evidence="3" id="KW-0963">Cytoplasm</keyword>
<dbReference type="Gene3D" id="1.20.120.560">
    <property type="entry name" value="alix/aip1 in complex with the ypdl late domain"/>
    <property type="match status" value="1"/>
</dbReference>